<evidence type="ECO:0000256" key="1">
    <source>
        <dbReference type="ARBA" id="ARBA00022723"/>
    </source>
</evidence>
<evidence type="ECO:0000259" key="4">
    <source>
        <dbReference type="PROSITE" id="PS50081"/>
    </source>
</evidence>
<feature type="domain" description="Phorbol-ester/DAG-type" evidence="4">
    <location>
        <begin position="1"/>
        <end position="23"/>
    </location>
</feature>
<dbReference type="Proteomes" id="UP000054047">
    <property type="component" value="Unassembled WGS sequence"/>
</dbReference>
<evidence type="ECO:0000313" key="5">
    <source>
        <dbReference type="EMBL" id="KIH49417.1"/>
    </source>
</evidence>
<accession>A0A0C2CI08</accession>
<protein>
    <recommendedName>
        <fullName evidence="4">Phorbol-ester/DAG-type domain-containing protein</fullName>
    </recommendedName>
</protein>
<sequence>GYRCEFCQFKFHQRCSSFAPLYCDLIQTVPRDEALAQRLLLLASRMEGQDAEIAESVLNQLQPNPSPAHTPEGSHGDLTLKRGGGVKRHQPPTAAKESTGPLAPYPRDRSSSAPNINAINDEVALEHNIFTATLRTATLANERVETYNKPDRILADIAVDRRNESSPYNSVLY</sequence>
<evidence type="ECO:0000256" key="3">
    <source>
        <dbReference type="SAM" id="MobiDB-lite"/>
    </source>
</evidence>
<proteinExistence type="predicted"/>
<dbReference type="SUPFAM" id="SSF57889">
    <property type="entry name" value="Cysteine-rich domain"/>
    <property type="match status" value="1"/>
</dbReference>
<feature type="region of interest" description="Disordered" evidence="3">
    <location>
        <begin position="61"/>
        <end position="114"/>
    </location>
</feature>
<keyword evidence="6" id="KW-1185">Reference proteome</keyword>
<dbReference type="InterPro" id="IPR046349">
    <property type="entry name" value="C1-like_sf"/>
</dbReference>
<evidence type="ECO:0000313" key="6">
    <source>
        <dbReference type="Proteomes" id="UP000054047"/>
    </source>
</evidence>
<keyword evidence="1" id="KW-0479">Metal-binding</keyword>
<dbReference type="OrthoDB" id="774951at2759"/>
<organism evidence="5 6">
    <name type="scientific">Ancylostoma duodenale</name>
    <dbReference type="NCBI Taxonomy" id="51022"/>
    <lineage>
        <taxon>Eukaryota</taxon>
        <taxon>Metazoa</taxon>
        <taxon>Ecdysozoa</taxon>
        <taxon>Nematoda</taxon>
        <taxon>Chromadorea</taxon>
        <taxon>Rhabditida</taxon>
        <taxon>Rhabditina</taxon>
        <taxon>Rhabditomorpha</taxon>
        <taxon>Strongyloidea</taxon>
        <taxon>Ancylostomatidae</taxon>
        <taxon>Ancylostomatinae</taxon>
        <taxon>Ancylostoma</taxon>
    </lineage>
</organism>
<keyword evidence="2" id="KW-0862">Zinc</keyword>
<gene>
    <name evidence="5" type="ORF">ANCDUO_20508</name>
</gene>
<evidence type="ECO:0000256" key="2">
    <source>
        <dbReference type="ARBA" id="ARBA00022833"/>
    </source>
</evidence>
<name>A0A0C2CI08_9BILA</name>
<reference evidence="5 6" key="1">
    <citation type="submission" date="2013-12" db="EMBL/GenBank/DDBJ databases">
        <title>Draft genome of the parsitic nematode Ancylostoma duodenale.</title>
        <authorList>
            <person name="Mitreva M."/>
        </authorList>
    </citation>
    <scope>NUCLEOTIDE SEQUENCE [LARGE SCALE GENOMIC DNA]</scope>
    <source>
        <strain evidence="5 6">Zhejiang</strain>
    </source>
</reference>
<dbReference type="EMBL" id="KN753558">
    <property type="protein sequence ID" value="KIH49417.1"/>
    <property type="molecule type" value="Genomic_DNA"/>
</dbReference>
<feature type="non-terminal residue" evidence="5">
    <location>
        <position position="1"/>
    </location>
</feature>
<dbReference type="InterPro" id="IPR002219">
    <property type="entry name" value="PKC_DAG/PE"/>
</dbReference>
<dbReference type="AlphaFoldDB" id="A0A0C2CI08"/>
<dbReference type="GO" id="GO:0046872">
    <property type="term" value="F:metal ion binding"/>
    <property type="evidence" value="ECO:0007669"/>
    <property type="project" value="UniProtKB-KW"/>
</dbReference>
<dbReference type="PROSITE" id="PS50081">
    <property type="entry name" value="ZF_DAG_PE_2"/>
    <property type="match status" value="1"/>
</dbReference>